<evidence type="ECO:0000313" key="2">
    <source>
        <dbReference type="Proteomes" id="UP000276133"/>
    </source>
</evidence>
<sequence length="161" mass="18507">MKDILIGSIIVSLSFFTATNFSSITFNHTLMGNFIKKATNNNSSNKHEKTTGLLYFRSFVLHLNLKQKHNYPYFDRDFMKNFLEDLAKARTTSAYASNSHDLRSMLKIAASIFSIVILVERKNYCKFSILIGDCNSLCVPIDHPLQNHFRSGKAIKWSNFR</sequence>
<accession>A0A3M7SMC7</accession>
<dbReference type="AlphaFoldDB" id="A0A3M7SMC7"/>
<dbReference type="EMBL" id="REGN01001120">
    <property type="protein sequence ID" value="RNA36810.1"/>
    <property type="molecule type" value="Genomic_DNA"/>
</dbReference>
<protein>
    <submittedName>
        <fullName evidence="1">Uncharacterized protein</fullName>
    </submittedName>
</protein>
<gene>
    <name evidence="1" type="ORF">BpHYR1_007417</name>
</gene>
<proteinExistence type="predicted"/>
<comment type="caution">
    <text evidence="1">The sequence shown here is derived from an EMBL/GenBank/DDBJ whole genome shotgun (WGS) entry which is preliminary data.</text>
</comment>
<name>A0A3M7SMC7_BRAPC</name>
<reference evidence="1 2" key="1">
    <citation type="journal article" date="2018" name="Sci. Rep.">
        <title>Genomic signatures of local adaptation to the degree of environmental predictability in rotifers.</title>
        <authorList>
            <person name="Franch-Gras L."/>
            <person name="Hahn C."/>
            <person name="Garcia-Roger E.M."/>
            <person name="Carmona M.J."/>
            <person name="Serra M."/>
            <person name="Gomez A."/>
        </authorList>
    </citation>
    <scope>NUCLEOTIDE SEQUENCE [LARGE SCALE GENOMIC DNA]</scope>
    <source>
        <strain evidence="1">HYR1</strain>
    </source>
</reference>
<organism evidence="1 2">
    <name type="scientific">Brachionus plicatilis</name>
    <name type="common">Marine rotifer</name>
    <name type="synonym">Brachionus muelleri</name>
    <dbReference type="NCBI Taxonomy" id="10195"/>
    <lineage>
        <taxon>Eukaryota</taxon>
        <taxon>Metazoa</taxon>
        <taxon>Spiralia</taxon>
        <taxon>Gnathifera</taxon>
        <taxon>Rotifera</taxon>
        <taxon>Eurotatoria</taxon>
        <taxon>Monogononta</taxon>
        <taxon>Pseudotrocha</taxon>
        <taxon>Ploima</taxon>
        <taxon>Brachionidae</taxon>
        <taxon>Brachionus</taxon>
    </lineage>
</organism>
<keyword evidence="2" id="KW-1185">Reference proteome</keyword>
<evidence type="ECO:0000313" key="1">
    <source>
        <dbReference type="EMBL" id="RNA36810.1"/>
    </source>
</evidence>
<dbReference type="Proteomes" id="UP000276133">
    <property type="component" value="Unassembled WGS sequence"/>
</dbReference>